<comment type="caution">
    <text evidence="1">The sequence shown here is derived from an EMBL/GenBank/DDBJ whole genome shotgun (WGS) entry which is preliminary data.</text>
</comment>
<dbReference type="OrthoDB" id="1938712at2759"/>
<accession>A0A5N6NYW8</accession>
<keyword evidence="2" id="KW-1185">Reference proteome</keyword>
<reference evidence="1 2" key="1">
    <citation type="submission" date="2019-05" db="EMBL/GenBank/DDBJ databases">
        <title>Mikania micrantha, genome provides insights into the molecular mechanism of rapid growth.</title>
        <authorList>
            <person name="Liu B."/>
        </authorList>
    </citation>
    <scope>NUCLEOTIDE SEQUENCE [LARGE SCALE GENOMIC DNA]</scope>
    <source>
        <strain evidence="1">NLD-2019</strain>
        <tissue evidence="1">Leaf</tissue>
    </source>
</reference>
<proteinExistence type="predicted"/>
<protein>
    <submittedName>
        <fullName evidence="1">Uncharacterized protein</fullName>
    </submittedName>
</protein>
<sequence>MGMTVQTSLPDHIMQAQQEVIERGNLKKDLDCGVEKHLETKPDGLAYFKDRIWIPAVDELRKLKNIRPSTLCIPNTRNRQVYWNSLKFHFGSGNK</sequence>
<dbReference type="Proteomes" id="UP000326396">
    <property type="component" value="Linkage Group LG16"/>
</dbReference>
<name>A0A5N6NYW8_9ASTR</name>
<evidence type="ECO:0000313" key="1">
    <source>
        <dbReference type="EMBL" id="KAD5507832.1"/>
    </source>
</evidence>
<evidence type="ECO:0000313" key="2">
    <source>
        <dbReference type="Proteomes" id="UP000326396"/>
    </source>
</evidence>
<gene>
    <name evidence="1" type="ORF">E3N88_15535</name>
</gene>
<dbReference type="AlphaFoldDB" id="A0A5N6NYW8"/>
<organism evidence="1 2">
    <name type="scientific">Mikania micrantha</name>
    <name type="common">bitter vine</name>
    <dbReference type="NCBI Taxonomy" id="192012"/>
    <lineage>
        <taxon>Eukaryota</taxon>
        <taxon>Viridiplantae</taxon>
        <taxon>Streptophyta</taxon>
        <taxon>Embryophyta</taxon>
        <taxon>Tracheophyta</taxon>
        <taxon>Spermatophyta</taxon>
        <taxon>Magnoliopsida</taxon>
        <taxon>eudicotyledons</taxon>
        <taxon>Gunneridae</taxon>
        <taxon>Pentapetalae</taxon>
        <taxon>asterids</taxon>
        <taxon>campanulids</taxon>
        <taxon>Asterales</taxon>
        <taxon>Asteraceae</taxon>
        <taxon>Asteroideae</taxon>
        <taxon>Heliantheae alliance</taxon>
        <taxon>Eupatorieae</taxon>
        <taxon>Mikania</taxon>
    </lineage>
</organism>
<dbReference type="EMBL" id="SZYD01000008">
    <property type="protein sequence ID" value="KAD5507832.1"/>
    <property type="molecule type" value="Genomic_DNA"/>
</dbReference>